<accession>A0A073JD13</accession>
<keyword evidence="5" id="KW-0472">Membrane</keyword>
<evidence type="ECO:0000313" key="8">
    <source>
        <dbReference type="Proteomes" id="UP000027746"/>
    </source>
</evidence>
<dbReference type="GO" id="GO:0005886">
    <property type="term" value="C:plasma membrane"/>
    <property type="evidence" value="ECO:0007669"/>
    <property type="project" value="UniProtKB-SubCell"/>
</dbReference>
<keyword evidence="8" id="KW-1185">Reference proteome</keyword>
<sequence length="299" mass="33125">MAKADLSTMPLRERAGHYVSNAIIYTLIRVALALPYATRVALLGGIVERIVGPLVGYRRRAEANLALIYPEMAATERRRIARACLNNAGRSIIENYSSEEFLHRMENQPVTGAGFDALREADAADRPVILVTGHFGNYEATRAALVAQGFAVGGLYRDMANPYFNAHYVKTMQAFGGPVFPQGRRGTSGFVRHLRGGGQLVLLFDQHVFEGTVLDFMGQPAKTALSAAELALRFDALLIPFYGIRQPDGLSFETVLEAPVAHTDAETMTQALNDSLGARVRENPEQWFWVHRRWRAYEA</sequence>
<dbReference type="CDD" id="cd07984">
    <property type="entry name" value="LPLAT_LABLAT-like"/>
    <property type="match status" value="1"/>
</dbReference>
<evidence type="ECO:0000256" key="6">
    <source>
        <dbReference type="ARBA" id="ARBA00023315"/>
    </source>
</evidence>
<dbReference type="RefSeq" id="WP_051694261.1">
    <property type="nucleotide sequence ID" value="NZ_CP054599.1"/>
</dbReference>
<dbReference type="PANTHER" id="PTHR30606:SF10">
    <property type="entry name" value="PHOSPHATIDYLINOSITOL MANNOSIDE ACYLTRANSFERASE"/>
    <property type="match status" value="1"/>
</dbReference>
<name>A0A073JD13_9RHOB</name>
<dbReference type="PIRSF" id="PIRSF026649">
    <property type="entry name" value="MsbB"/>
    <property type="match status" value="1"/>
</dbReference>
<gene>
    <name evidence="7" type="ORF">SUH3_19055</name>
</gene>
<dbReference type="PANTHER" id="PTHR30606">
    <property type="entry name" value="LIPID A BIOSYNTHESIS LAUROYL ACYLTRANSFERASE"/>
    <property type="match status" value="1"/>
</dbReference>
<keyword evidence="2" id="KW-1003">Cell membrane</keyword>
<dbReference type="GO" id="GO:0009247">
    <property type="term" value="P:glycolipid biosynthetic process"/>
    <property type="evidence" value="ECO:0007669"/>
    <property type="project" value="UniProtKB-ARBA"/>
</dbReference>
<reference evidence="7 8" key="1">
    <citation type="submission" date="2014-01" db="EMBL/GenBank/DDBJ databases">
        <title>Sulfitobacter sp. H3 (MCCC 1A00686) Genome Sequencing.</title>
        <authorList>
            <person name="Lai Q."/>
            <person name="Hong Z."/>
        </authorList>
    </citation>
    <scope>NUCLEOTIDE SEQUENCE [LARGE SCALE GENOMIC DNA]</scope>
    <source>
        <strain evidence="7 8">H3</strain>
    </source>
</reference>
<dbReference type="AlphaFoldDB" id="A0A073JD13"/>
<dbReference type="InterPro" id="IPR004960">
    <property type="entry name" value="LipA_acyltrans"/>
</dbReference>
<keyword evidence="6 7" id="KW-0012">Acyltransferase</keyword>
<evidence type="ECO:0000256" key="4">
    <source>
        <dbReference type="ARBA" id="ARBA00022679"/>
    </source>
</evidence>
<evidence type="ECO:0000256" key="2">
    <source>
        <dbReference type="ARBA" id="ARBA00022475"/>
    </source>
</evidence>
<evidence type="ECO:0000256" key="3">
    <source>
        <dbReference type="ARBA" id="ARBA00022519"/>
    </source>
</evidence>
<proteinExistence type="predicted"/>
<dbReference type="EMBL" id="JAMD01000005">
    <property type="protein sequence ID" value="KEJ95612.1"/>
    <property type="molecule type" value="Genomic_DNA"/>
</dbReference>
<evidence type="ECO:0000256" key="5">
    <source>
        <dbReference type="ARBA" id="ARBA00023136"/>
    </source>
</evidence>
<dbReference type="Pfam" id="PF03279">
    <property type="entry name" value="Lip_A_acyltrans"/>
    <property type="match status" value="1"/>
</dbReference>
<organism evidence="7 8">
    <name type="scientific">Pseudosulfitobacter pseudonitzschiae</name>
    <dbReference type="NCBI Taxonomy" id="1402135"/>
    <lineage>
        <taxon>Bacteria</taxon>
        <taxon>Pseudomonadati</taxon>
        <taxon>Pseudomonadota</taxon>
        <taxon>Alphaproteobacteria</taxon>
        <taxon>Rhodobacterales</taxon>
        <taxon>Roseobacteraceae</taxon>
        <taxon>Pseudosulfitobacter</taxon>
    </lineage>
</organism>
<evidence type="ECO:0000313" key="7">
    <source>
        <dbReference type="EMBL" id="KEJ95612.1"/>
    </source>
</evidence>
<dbReference type="Proteomes" id="UP000027746">
    <property type="component" value="Unassembled WGS sequence"/>
</dbReference>
<dbReference type="GeneID" id="68869647"/>
<comment type="subcellular location">
    <subcellularLocation>
        <location evidence="1">Cell inner membrane</location>
    </subcellularLocation>
</comment>
<comment type="caution">
    <text evidence="7">The sequence shown here is derived from an EMBL/GenBank/DDBJ whole genome shotgun (WGS) entry which is preliminary data.</text>
</comment>
<dbReference type="OrthoDB" id="9801955at2"/>
<keyword evidence="3" id="KW-0997">Cell inner membrane</keyword>
<keyword evidence="4 7" id="KW-0808">Transferase</keyword>
<dbReference type="GO" id="GO:0016746">
    <property type="term" value="F:acyltransferase activity"/>
    <property type="evidence" value="ECO:0007669"/>
    <property type="project" value="UniProtKB-KW"/>
</dbReference>
<protein>
    <submittedName>
        <fullName evidence="7">Lauroyl acyltransferase</fullName>
    </submittedName>
</protein>
<evidence type="ECO:0000256" key="1">
    <source>
        <dbReference type="ARBA" id="ARBA00004533"/>
    </source>
</evidence>